<dbReference type="CDD" id="cd10434">
    <property type="entry name" value="GIY-YIG_UvrC_Cho"/>
    <property type="match status" value="1"/>
</dbReference>
<dbReference type="NCBIfam" id="TIGR00194">
    <property type="entry name" value="uvrC"/>
    <property type="match status" value="1"/>
</dbReference>
<dbReference type="Pfam" id="PF01541">
    <property type="entry name" value="GIY-YIG"/>
    <property type="match status" value="1"/>
</dbReference>
<keyword evidence="3 7" id="KW-0228">DNA excision</keyword>
<keyword evidence="5 7" id="KW-0234">DNA repair</keyword>
<evidence type="ECO:0000259" key="8">
    <source>
        <dbReference type="PROSITE" id="PS50151"/>
    </source>
</evidence>
<dbReference type="PROSITE" id="PS50164">
    <property type="entry name" value="GIY_YIG"/>
    <property type="match status" value="1"/>
</dbReference>
<comment type="caution">
    <text evidence="11">The sequence shown here is derived from an EMBL/GenBank/DDBJ whole genome shotgun (WGS) entry which is preliminary data.</text>
</comment>
<dbReference type="Pfam" id="PF14520">
    <property type="entry name" value="HHH_5"/>
    <property type="match status" value="1"/>
</dbReference>
<evidence type="ECO:0000313" key="12">
    <source>
        <dbReference type="Proteomes" id="UP001595445"/>
    </source>
</evidence>
<evidence type="ECO:0000256" key="2">
    <source>
        <dbReference type="ARBA" id="ARBA00022763"/>
    </source>
</evidence>
<dbReference type="InterPro" id="IPR001943">
    <property type="entry name" value="UVR_dom"/>
</dbReference>
<keyword evidence="1 7" id="KW-0963">Cytoplasm</keyword>
<dbReference type="PANTHER" id="PTHR30562:SF1">
    <property type="entry name" value="UVRABC SYSTEM PROTEIN C"/>
    <property type="match status" value="1"/>
</dbReference>
<evidence type="ECO:0000256" key="7">
    <source>
        <dbReference type="HAMAP-Rule" id="MF_00203"/>
    </source>
</evidence>
<dbReference type="Gene3D" id="1.10.150.20">
    <property type="entry name" value="5' to 3' exonuclease, C-terminal subdomain"/>
    <property type="match status" value="1"/>
</dbReference>
<evidence type="ECO:0000256" key="5">
    <source>
        <dbReference type="ARBA" id="ARBA00023204"/>
    </source>
</evidence>
<evidence type="ECO:0000256" key="6">
    <source>
        <dbReference type="ARBA" id="ARBA00023236"/>
    </source>
</evidence>
<dbReference type="RefSeq" id="WP_197646042.1">
    <property type="nucleotide sequence ID" value="NZ_JAEACP010000016.1"/>
</dbReference>
<dbReference type="InterPro" id="IPR047296">
    <property type="entry name" value="GIY-YIG_UvrC_Cho"/>
</dbReference>
<dbReference type="NCBIfam" id="NF001824">
    <property type="entry name" value="PRK00558.1-5"/>
    <property type="match status" value="1"/>
</dbReference>
<dbReference type="InterPro" id="IPR038476">
    <property type="entry name" value="UvrC_RNase_H_dom_sf"/>
</dbReference>
<proteinExistence type="inferred from homology"/>
<dbReference type="SUPFAM" id="SSF46600">
    <property type="entry name" value="C-terminal UvrC-binding domain of UvrB"/>
    <property type="match status" value="1"/>
</dbReference>
<feature type="domain" description="UvrC family homology region profile" evidence="10">
    <location>
        <begin position="261"/>
        <end position="491"/>
    </location>
</feature>
<dbReference type="HAMAP" id="MF_00203">
    <property type="entry name" value="UvrC"/>
    <property type="match status" value="1"/>
</dbReference>
<dbReference type="SUPFAM" id="SSF82771">
    <property type="entry name" value="GIY-YIG endonuclease"/>
    <property type="match status" value="1"/>
</dbReference>
<comment type="subcellular location">
    <subcellularLocation>
        <location evidence="7">Cytoplasm</location>
    </subcellularLocation>
</comment>
<dbReference type="EMBL" id="JBHRSM010000022">
    <property type="protein sequence ID" value="MFC3086876.1"/>
    <property type="molecule type" value="Genomic_DNA"/>
</dbReference>
<keyword evidence="6 7" id="KW-0742">SOS response</keyword>
<dbReference type="PANTHER" id="PTHR30562">
    <property type="entry name" value="UVRC/OXIDOREDUCTASE"/>
    <property type="match status" value="1"/>
</dbReference>
<dbReference type="PROSITE" id="PS50165">
    <property type="entry name" value="UVRC"/>
    <property type="match status" value="1"/>
</dbReference>
<sequence>MTDEKPRTGHEVIQDYLKTLDGSPGVYRMLNTASEVLYVGKARNLKARVSNYARPTGHSGRIARMIHETASMMFLTTRTELEALLLEQNLIKQLKPRYNVLLRDDKSFPNILISAEHPFPQLKKHRGKKSEKGAYFGPFASAGAVNRTLNQLQKVFLLRNCSDSIFDSRTRPCLQYQIKRCSAPCVGKITAEDYAALVDDAKRFLEGKTTSVQADLARDMAAASEAMEFERAAALRDRIKALTQIQQSQGINPQGVTEADVVALHLEHGQACVQVFFIRANQSWGNRDFYPKTGAGAEAPEILEAFLTQFYDDKEPPRLILLSHPVDNPDLVAQALAARAGRKVELAVPQRGEKAELVENAVRNARESLARRMAESTTQNKLLMGLAEAFDLDGPPQRIEVYDNSHIQGAHAVGGMIVAGAEGFLKSQYRKFNIRSEAGANSDDFGMMKEVLTRRFERLLKEDPERKTDMWPDLLLIDGGAGQVSAVAGIMAELGVDDIAMVGVAKGIDRDAGKEEFHRPGERPFALQRNDPVLYFIQRLRDEAHRWAIGAHRAKRAKAVSLTPLDDIPGIGAMRKRALLQHFGSAKAVARAGVADLQAVDGISEAMARTIADYFSAKG</sequence>
<dbReference type="Pfam" id="PF22920">
    <property type="entry name" value="UvrC_RNaseH"/>
    <property type="match status" value="1"/>
</dbReference>
<evidence type="ECO:0000259" key="10">
    <source>
        <dbReference type="PROSITE" id="PS50165"/>
    </source>
</evidence>
<feature type="domain" description="GIY-YIG" evidence="9">
    <location>
        <begin position="22"/>
        <end position="100"/>
    </location>
</feature>
<dbReference type="Gene3D" id="3.30.420.340">
    <property type="entry name" value="UvrC, RNAse H endonuclease domain"/>
    <property type="match status" value="1"/>
</dbReference>
<dbReference type="InterPro" id="IPR000305">
    <property type="entry name" value="GIY-YIG_endonuc"/>
</dbReference>
<comment type="subunit">
    <text evidence="7">Interacts with UvrB in an incision complex.</text>
</comment>
<evidence type="ECO:0000256" key="4">
    <source>
        <dbReference type="ARBA" id="ARBA00022881"/>
    </source>
</evidence>
<evidence type="ECO:0000256" key="3">
    <source>
        <dbReference type="ARBA" id="ARBA00022769"/>
    </source>
</evidence>
<evidence type="ECO:0000256" key="1">
    <source>
        <dbReference type="ARBA" id="ARBA00022490"/>
    </source>
</evidence>
<gene>
    <name evidence="7 11" type="primary">uvrC</name>
    <name evidence="11" type="ORF">ACFOD6_12545</name>
</gene>
<dbReference type="InterPro" id="IPR036876">
    <property type="entry name" value="UVR_dom_sf"/>
</dbReference>
<dbReference type="SUPFAM" id="SSF47781">
    <property type="entry name" value="RuvA domain 2-like"/>
    <property type="match status" value="1"/>
</dbReference>
<name>A0ABV7DX00_9RHOB</name>
<keyword evidence="2 7" id="KW-0227">DNA damage</keyword>
<dbReference type="Pfam" id="PF02151">
    <property type="entry name" value="UVR"/>
    <property type="match status" value="1"/>
</dbReference>
<dbReference type="InterPro" id="IPR035901">
    <property type="entry name" value="GIY-YIG_endonuc_sf"/>
</dbReference>
<dbReference type="InterPro" id="IPR050066">
    <property type="entry name" value="UvrABC_protein_C"/>
</dbReference>
<dbReference type="InterPro" id="IPR004791">
    <property type="entry name" value="UvrC"/>
</dbReference>
<protein>
    <recommendedName>
        <fullName evidence="7">UvrABC system protein C</fullName>
        <shortName evidence="7">Protein UvrC</shortName>
    </recommendedName>
    <alternativeName>
        <fullName evidence="7">Excinuclease ABC subunit C</fullName>
    </alternativeName>
</protein>
<keyword evidence="12" id="KW-1185">Reference proteome</keyword>
<feature type="domain" description="UVR" evidence="8">
    <location>
        <begin position="210"/>
        <end position="245"/>
    </location>
</feature>
<dbReference type="InterPro" id="IPR001162">
    <property type="entry name" value="UvrC_RNase_H_dom"/>
</dbReference>
<dbReference type="Pfam" id="PF08459">
    <property type="entry name" value="UvrC_RNaseH_dom"/>
    <property type="match status" value="1"/>
</dbReference>
<dbReference type="PROSITE" id="PS50151">
    <property type="entry name" value="UVR"/>
    <property type="match status" value="1"/>
</dbReference>
<comment type="function">
    <text evidence="7">The UvrABC repair system catalyzes the recognition and processing of DNA lesions. UvrC both incises the 5' and 3' sides of the lesion. The N-terminal half is responsible for the 3' incision and the C-terminal half is responsible for the 5' incision.</text>
</comment>
<reference evidence="12" key="1">
    <citation type="journal article" date="2019" name="Int. J. Syst. Evol. Microbiol.">
        <title>The Global Catalogue of Microorganisms (GCM) 10K type strain sequencing project: providing services to taxonomists for standard genome sequencing and annotation.</title>
        <authorList>
            <consortium name="The Broad Institute Genomics Platform"/>
            <consortium name="The Broad Institute Genome Sequencing Center for Infectious Disease"/>
            <person name="Wu L."/>
            <person name="Ma J."/>
        </authorList>
    </citation>
    <scope>NUCLEOTIDE SEQUENCE [LARGE SCALE GENOMIC DNA]</scope>
    <source>
        <strain evidence="12">KCTC 62102</strain>
    </source>
</reference>
<dbReference type="Gene3D" id="3.40.1440.10">
    <property type="entry name" value="GIY-YIG endonuclease"/>
    <property type="match status" value="1"/>
</dbReference>
<dbReference type="InterPro" id="IPR010994">
    <property type="entry name" value="RuvA_2-like"/>
</dbReference>
<dbReference type="Gene3D" id="4.10.860.10">
    <property type="entry name" value="UVR domain"/>
    <property type="match status" value="1"/>
</dbReference>
<dbReference type="Proteomes" id="UP001595445">
    <property type="component" value="Unassembled WGS sequence"/>
</dbReference>
<accession>A0ABV7DX00</accession>
<evidence type="ECO:0000313" key="11">
    <source>
        <dbReference type="EMBL" id="MFC3086876.1"/>
    </source>
</evidence>
<evidence type="ECO:0000259" key="9">
    <source>
        <dbReference type="PROSITE" id="PS50164"/>
    </source>
</evidence>
<dbReference type="SMART" id="SM00465">
    <property type="entry name" value="GIYc"/>
    <property type="match status" value="1"/>
</dbReference>
<comment type="similarity">
    <text evidence="7">Belongs to the UvrC family.</text>
</comment>
<organism evidence="11 12">
    <name type="scientific">Tabrizicola soli</name>
    <dbReference type="NCBI Taxonomy" id="2185115"/>
    <lineage>
        <taxon>Bacteria</taxon>
        <taxon>Pseudomonadati</taxon>
        <taxon>Pseudomonadota</taxon>
        <taxon>Alphaproteobacteria</taxon>
        <taxon>Rhodobacterales</taxon>
        <taxon>Paracoccaceae</taxon>
        <taxon>Tabrizicola</taxon>
    </lineage>
</organism>
<keyword evidence="4 7" id="KW-0267">Excision nuclease</keyword>